<feature type="signal peptide" evidence="2">
    <location>
        <begin position="1"/>
        <end position="19"/>
    </location>
</feature>
<evidence type="ECO:0000313" key="4">
    <source>
        <dbReference type="WBParaSite" id="Pan_g6473.t1"/>
    </source>
</evidence>
<reference evidence="3" key="1">
    <citation type="journal article" date="2013" name="Genetics">
        <title>The draft genome and transcriptome of Panagrellus redivivus are shaped by the harsh demands of a free-living lifestyle.</title>
        <authorList>
            <person name="Srinivasan J."/>
            <person name="Dillman A.R."/>
            <person name="Macchietto M.G."/>
            <person name="Heikkinen L."/>
            <person name="Lakso M."/>
            <person name="Fracchia K.M."/>
            <person name="Antoshechkin I."/>
            <person name="Mortazavi A."/>
            <person name="Wong G."/>
            <person name="Sternberg P.W."/>
        </authorList>
    </citation>
    <scope>NUCLEOTIDE SEQUENCE [LARGE SCALE GENOMIC DNA]</scope>
    <source>
        <strain evidence="3">MT8872</strain>
    </source>
</reference>
<keyword evidence="2" id="KW-0732">Signal</keyword>
<accession>A0A7E4W343</accession>
<dbReference type="AlphaFoldDB" id="A0A7E4W343"/>
<reference evidence="4" key="2">
    <citation type="submission" date="2020-10" db="UniProtKB">
        <authorList>
            <consortium name="WormBaseParasite"/>
        </authorList>
    </citation>
    <scope>IDENTIFICATION</scope>
</reference>
<feature type="region of interest" description="Disordered" evidence="1">
    <location>
        <begin position="24"/>
        <end position="67"/>
    </location>
</feature>
<proteinExistence type="predicted"/>
<feature type="chain" id="PRO_5028890427" evidence="2">
    <location>
        <begin position="20"/>
        <end position="204"/>
    </location>
</feature>
<protein>
    <submittedName>
        <fullName evidence="4">Secreted protein</fullName>
    </submittedName>
</protein>
<dbReference type="Proteomes" id="UP000492821">
    <property type="component" value="Unassembled WGS sequence"/>
</dbReference>
<evidence type="ECO:0000313" key="3">
    <source>
        <dbReference type="Proteomes" id="UP000492821"/>
    </source>
</evidence>
<keyword evidence="3" id="KW-1185">Reference proteome</keyword>
<feature type="compositionally biased region" description="Low complexity" evidence="1">
    <location>
        <begin position="42"/>
        <end position="62"/>
    </location>
</feature>
<organism evidence="3 4">
    <name type="scientific">Panagrellus redivivus</name>
    <name type="common">Microworm</name>
    <dbReference type="NCBI Taxonomy" id="6233"/>
    <lineage>
        <taxon>Eukaryota</taxon>
        <taxon>Metazoa</taxon>
        <taxon>Ecdysozoa</taxon>
        <taxon>Nematoda</taxon>
        <taxon>Chromadorea</taxon>
        <taxon>Rhabditida</taxon>
        <taxon>Tylenchina</taxon>
        <taxon>Panagrolaimomorpha</taxon>
        <taxon>Panagrolaimoidea</taxon>
        <taxon>Panagrolaimidae</taxon>
        <taxon>Panagrellus</taxon>
    </lineage>
</organism>
<name>A0A7E4W343_PANRE</name>
<evidence type="ECO:0000256" key="2">
    <source>
        <dbReference type="SAM" id="SignalP"/>
    </source>
</evidence>
<sequence length="204" mass="23052">MKFRFAILLVFSNITIGFTQDVEPSATTELPEPDPPTAVDVTTEAPSTSTMTSTTTESLPTTTTPPPCIMAPADLMTTIYKDLKLENRCDSEKLFRFTDEIQYLVQKLRPNITDGDFFVVDETFLMFDAGDPRAVIYARKLARYLELMEMVKHVGKVHYLRVSKFKKMIVDENKVKVIPSTNLGDVLVEILSKKSLNCDLRSDE</sequence>
<evidence type="ECO:0000256" key="1">
    <source>
        <dbReference type="SAM" id="MobiDB-lite"/>
    </source>
</evidence>
<dbReference type="WBParaSite" id="Pan_g6473.t1">
    <property type="protein sequence ID" value="Pan_g6473.t1"/>
    <property type="gene ID" value="Pan_g6473"/>
</dbReference>